<name>A0A1H8TQI0_9ACTN</name>
<accession>A0A1H8TQI0</accession>
<dbReference type="Proteomes" id="UP000181951">
    <property type="component" value="Unassembled WGS sequence"/>
</dbReference>
<sequence length="362" mass="41090">MGVLWKLEPATGAKHRLYKRYFDAWWPIMLQPGGWPKVTFLDAFAGPGCYEGGEEGSPVFTLDRLLNHTAVGRMGLSKQRVHLVFIEKDRARYEHLQGKLHERFGPLDQLPVRVEVRQGEAGRDSERILTELNAWGQPILGVFDSWGSVNTPLTLMNRLAHNKASEVITTFGPNWFSRREDLNHSILDSVFGGRQFWAHAADIQESDEKWRTWLEIYRQALHRAGFEYRLQFQVVPRTGQPLYLVFGTGHQKGVEVMKEAMWTVDKSDGMSFKDPRVRNAVPIGQTSLFDDGDLPDPELLALVEQRLRQGGASMEQLGQWLLLETSQWRARDARKAVVALDGDGLLVMPAGRLSKASMVSLR</sequence>
<organism evidence="1 2">
    <name type="scientific">Actinacidiphila rubida</name>
    <dbReference type="NCBI Taxonomy" id="310780"/>
    <lineage>
        <taxon>Bacteria</taxon>
        <taxon>Bacillati</taxon>
        <taxon>Actinomycetota</taxon>
        <taxon>Actinomycetes</taxon>
        <taxon>Kitasatosporales</taxon>
        <taxon>Streptomycetaceae</taxon>
        <taxon>Actinacidiphila</taxon>
    </lineage>
</organism>
<protein>
    <submittedName>
        <fullName evidence="1">Three-Cys-motif partner protein</fullName>
    </submittedName>
</protein>
<dbReference type="NCBIfam" id="TIGR04474">
    <property type="entry name" value="tcm_partner"/>
    <property type="match status" value="1"/>
</dbReference>
<dbReference type="AlphaFoldDB" id="A0A1H8TQI0"/>
<dbReference type="InterPro" id="IPR031009">
    <property type="entry name" value="Tcm_partner"/>
</dbReference>
<evidence type="ECO:0000313" key="2">
    <source>
        <dbReference type="Proteomes" id="UP000181951"/>
    </source>
</evidence>
<dbReference type="RefSeq" id="WP_069464467.1">
    <property type="nucleotide sequence ID" value="NZ_FODD01000057.1"/>
</dbReference>
<evidence type="ECO:0000313" key="1">
    <source>
        <dbReference type="EMBL" id="SEO93290.1"/>
    </source>
</evidence>
<gene>
    <name evidence="1" type="ORF">SAMN05216267_10579</name>
</gene>
<proteinExistence type="predicted"/>
<dbReference type="EMBL" id="FODD01000057">
    <property type="protein sequence ID" value="SEO93290.1"/>
    <property type="molecule type" value="Genomic_DNA"/>
</dbReference>
<reference evidence="1 2" key="1">
    <citation type="submission" date="2016-10" db="EMBL/GenBank/DDBJ databases">
        <authorList>
            <person name="de Groot N.N."/>
        </authorList>
    </citation>
    <scope>NUCLEOTIDE SEQUENCE [LARGE SCALE GENOMIC DNA]</scope>
    <source>
        <strain evidence="1 2">CGMCC 4.2026</strain>
    </source>
</reference>
<dbReference type="OrthoDB" id="5070486at2"/>
<keyword evidence="2" id="KW-1185">Reference proteome</keyword>